<dbReference type="InterPro" id="IPR006407">
    <property type="entry name" value="GlgB"/>
</dbReference>
<dbReference type="GO" id="GO:0003844">
    <property type="term" value="F:1,4-alpha-glucan branching enzyme activity"/>
    <property type="evidence" value="ECO:0007669"/>
    <property type="project" value="UniProtKB-UniRule"/>
</dbReference>
<evidence type="ECO:0000256" key="7">
    <source>
        <dbReference type="ARBA" id="ARBA00022676"/>
    </source>
</evidence>
<evidence type="ECO:0000259" key="14">
    <source>
        <dbReference type="SMART" id="SM00642"/>
    </source>
</evidence>
<dbReference type="InterPro" id="IPR014756">
    <property type="entry name" value="Ig_E-set"/>
</dbReference>
<evidence type="ECO:0000256" key="12">
    <source>
        <dbReference type="SAM" id="Coils"/>
    </source>
</evidence>
<dbReference type="RefSeq" id="WP_013280736.1">
    <property type="nucleotide sequence ID" value="NC_014387.1"/>
</dbReference>
<feature type="compositionally biased region" description="Basic residues" evidence="13">
    <location>
        <begin position="830"/>
        <end position="845"/>
    </location>
</feature>
<feature type="coiled-coil region" evidence="12">
    <location>
        <begin position="716"/>
        <end position="782"/>
    </location>
</feature>
<keyword evidence="9" id="KW-0320">Glycogen biosynthesis</keyword>
<evidence type="ECO:0000256" key="2">
    <source>
        <dbReference type="ARBA" id="ARBA00002953"/>
    </source>
</evidence>
<organism evidence="15 16">
    <name type="scientific">Butyrivibrio proteoclasticus (strain ATCC 51982 / DSM 14932 / B316)</name>
    <name type="common">Clostridium proteoclasticum</name>
    <dbReference type="NCBI Taxonomy" id="515622"/>
    <lineage>
        <taxon>Bacteria</taxon>
        <taxon>Bacillati</taxon>
        <taxon>Bacillota</taxon>
        <taxon>Clostridia</taxon>
        <taxon>Lachnospirales</taxon>
        <taxon>Lachnospiraceae</taxon>
        <taxon>Butyrivibrio</taxon>
    </lineage>
</organism>
<dbReference type="InterPro" id="IPR006047">
    <property type="entry name" value="GH13_cat_dom"/>
</dbReference>
<dbReference type="CDD" id="cd02855">
    <property type="entry name" value="E_set_GBE_prok_N"/>
    <property type="match status" value="1"/>
</dbReference>
<dbReference type="InterPro" id="IPR044143">
    <property type="entry name" value="GlgB_N_E_set_prok"/>
</dbReference>
<dbReference type="InterPro" id="IPR037439">
    <property type="entry name" value="Branching_enzy"/>
</dbReference>
<dbReference type="eggNOG" id="COG0296">
    <property type="taxonomic scope" value="Bacteria"/>
</dbReference>
<comment type="function">
    <text evidence="2">Catalyzes the formation of the alpha-1,6-glucosidic linkages in glycogen by scission of a 1,4-alpha-linked oligosaccharide from growing alpha-1,4-glucan chains and the subsequent attachment of the oligosaccharide to the alpha-1,6 position.</text>
</comment>
<dbReference type="UniPathway" id="UPA00164"/>
<dbReference type="PIRSF" id="PIRSF000463">
    <property type="entry name" value="GlgB"/>
    <property type="match status" value="1"/>
</dbReference>
<dbReference type="NCBIfam" id="NF008967">
    <property type="entry name" value="PRK12313.1"/>
    <property type="match status" value="1"/>
</dbReference>
<dbReference type="GO" id="GO:0005978">
    <property type="term" value="P:glycogen biosynthetic process"/>
    <property type="evidence" value="ECO:0007669"/>
    <property type="project" value="UniProtKB-UniRule"/>
</dbReference>
<dbReference type="CAZy" id="CBM48">
    <property type="family name" value="Carbohydrate-Binding Module Family 48"/>
</dbReference>
<evidence type="ECO:0000256" key="8">
    <source>
        <dbReference type="ARBA" id="ARBA00022679"/>
    </source>
</evidence>
<evidence type="ECO:0000256" key="3">
    <source>
        <dbReference type="ARBA" id="ARBA00004964"/>
    </source>
</evidence>
<dbReference type="Pfam" id="PF02922">
    <property type="entry name" value="CBM_48"/>
    <property type="match status" value="1"/>
</dbReference>
<dbReference type="eggNOG" id="COG3064">
    <property type="taxonomic scope" value="Bacteria"/>
</dbReference>
<feature type="region of interest" description="Disordered" evidence="13">
    <location>
        <begin position="796"/>
        <end position="845"/>
    </location>
</feature>
<dbReference type="GO" id="GO:0043169">
    <property type="term" value="F:cation binding"/>
    <property type="evidence" value="ECO:0007669"/>
    <property type="project" value="InterPro"/>
</dbReference>
<dbReference type="Gene3D" id="2.60.40.1180">
    <property type="entry name" value="Golgi alpha-mannosidase II"/>
    <property type="match status" value="1"/>
</dbReference>
<keyword evidence="16" id="KW-1185">Reference proteome</keyword>
<dbReference type="GO" id="GO:0004553">
    <property type="term" value="F:hydrolase activity, hydrolyzing O-glycosyl compounds"/>
    <property type="evidence" value="ECO:0007669"/>
    <property type="project" value="InterPro"/>
</dbReference>
<dbReference type="InterPro" id="IPR017853">
    <property type="entry name" value="GH"/>
</dbReference>
<comment type="catalytic activity">
    <reaction evidence="1">
        <text>Transfers a segment of a (1-&gt;4)-alpha-D-glucan chain to a primary hydroxy group in a similar glucan chain.</text>
        <dbReference type="EC" id="2.4.1.18"/>
    </reaction>
</comment>
<dbReference type="InterPro" id="IPR006048">
    <property type="entry name" value="A-amylase/branching_C"/>
</dbReference>
<dbReference type="HOGENOM" id="CLU_004245_2_0_9"/>
<dbReference type="InterPro" id="IPR004193">
    <property type="entry name" value="Glyco_hydro_13_N"/>
</dbReference>
<dbReference type="Gene3D" id="2.60.40.10">
    <property type="entry name" value="Immunoglobulins"/>
    <property type="match status" value="2"/>
</dbReference>
<evidence type="ECO:0000256" key="11">
    <source>
        <dbReference type="NCBIfam" id="TIGR01515"/>
    </source>
</evidence>
<dbReference type="Pfam" id="PF22019">
    <property type="entry name" value="GlgB_N"/>
    <property type="match status" value="1"/>
</dbReference>
<evidence type="ECO:0000256" key="4">
    <source>
        <dbReference type="ARBA" id="ARBA00009000"/>
    </source>
</evidence>
<dbReference type="PANTHER" id="PTHR43651:SF3">
    <property type="entry name" value="1,4-ALPHA-GLUCAN-BRANCHING ENZYME"/>
    <property type="match status" value="1"/>
</dbReference>
<dbReference type="PANTHER" id="PTHR43651">
    <property type="entry name" value="1,4-ALPHA-GLUCAN-BRANCHING ENZYME"/>
    <property type="match status" value="1"/>
</dbReference>
<protein>
    <recommendedName>
        <fullName evidence="5 11">1,4-alpha-glucan branching enzyme</fullName>
        <ecNumber evidence="5 11">2.4.1.18</ecNumber>
    </recommendedName>
</protein>
<evidence type="ECO:0000256" key="5">
    <source>
        <dbReference type="ARBA" id="ARBA00012541"/>
    </source>
</evidence>
<keyword evidence="6" id="KW-0321">Glycogen metabolism</keyword>
<feature type="domain" description="Glycosyl hydrolase family 13 catalytic" evidence="14">
    <location>
        <begin position="254"/>
        <end position="595"/>
    </location>
</feature>
<keyword evidence="7 15" id="KW-0328">Glycosyltransferase</keyword>
<dbReference type="NCBIfam" id="TIGR01515">
    <property type="entry name" value="branching_enzym"/>
    <property type="match status" value="1"/>
</dbReference>
<evidence type="ECO:0000256" key="9">
    <source>
        <dbReference type="ARBA" id="ARBA00023056"/>
    </source>
</evidence>
<evidence type="ECO:0000313" key="15">
    <source>
        <dbReference type="EMBL" id="ADL34082.1"/>
    </source>
</evidence>
<keyword evidence="12" id="KW-0175">Coiled coil</keyword>
<sequence>MTSKLYKMMNWPEIEEIIYSDGDNPHRILGAHKVGSSYLIQAFYPDADTIKVRVEQTGKEYEMELADEAGFFAALIPYTDKLKYKFVIKDAEGKEIVKDDPYAFGPLMDREDFIKFGSGIHYHIYEKLGAHPMVRNSVAGTEFAVWAPSAARVSVIGDFNNWDGRTCQMHRLDPIGIFEIFIPGAAEGDGYQFEIKTRSGLVYKRPDPFAFESKGENGVISVVRSLKQIRWTDEKWLAQRSKFELDEDPLSICEISLEAFADRHNDKSSMKEITADILEYVKNHGFNTIELMPVMKHLPGHFYHIMDFFALDNSSGNTNEFMEFVNTMHNSGVRVILDWVPTFFPKSSCGLSDFDGRPLFEYEDPRIGVHPKSGDMIFDYGRKEVTNFLITNALYWIENFHIDGLRTSDISRILYLDYDRKPGEWLPNIYGGNENLEALEFLKQFNTIIHKNNPGIITITKETACWPQLTDSVDEGGLGFDFKWNNGWTRDFLSYMQNDPLFRAGHHDELTFSLIYSYTERFVLAFTHEDVEKGLEGLYYLMPGDSSQKMANLRLALSFMMVHPGRKHLYMSPDALTIDQSVFVENILKKLNELYYDHDALHELDGSDKGFEWINNMASDQCMLSFIRKSTGDMETLLVVANMAGVEREYEIGVPVDGRYTEIFNSDNLSYGGTGILNEGRIESKRNDIDGRNYSISIKIAPVSLAIFSFTPYTEQEKKIRAIKEEEEIRKEKERQEALEALKEKQSLEEQKLLEQLKLKYEKELAEQEKAIEEKYEKIEEERIFSIVTDAAVKGLSAGKKAADSKKTAKSADKVSKTSSRTGSKETSKTAKKPVPKKTSGKSKK</sequence>
<comment type="pathway">
    <text evidence="3">Glycan biosynthesis; glycogen biosynthesis.</text>
</comment>
<dbReference type="SMART" id="SM00642">
    <property type="entry name" value="Aamy"/>
    <property type="match status" value="1"/>
</dbReference>
<comment type="similarity">
    <text evidence="4">Belongs to the glycosyl hydrolase 13 family. GlgB subfamily.</text>
</comment>
<proteinExistence type="inferred from homology"/>
<evidence type="ECO:0000256" key="1">
    <source>
        <dbReference type="ARBA" id="ARBA00000826"/>
    </source>
</evidence>
<dbReference type="CDD" id="cd11322">
    <property type="entry name" value="AmyAc_Glg_BE"/>
    <property type="match status" value="1"/>
</dbReference>
<accession>E0RUP1</accession>
<gene>
    <name evidence="15" type="primary">glgB2</name>
    <name evidence="15" type="ordered locus">bpr_I1344</name>
</gene>
<dbReference type="InterPro" id="IPR013780">
    <property type="entry name" value="Glyco_hydro_b"/>
</dbReference>
<dbReference type="CAZy" id="GH13">
    <property type="family name" value="Glycoside Hydrolase Family 13"/>
</dbReference>
<evidence type="ECO:0000256" key="10">
    <source>
        <dbReference type="ARBA" id="ARBA00023277"/>
    </source>
</evidence>
<dbReference type="SUPFAM" id="SSF81296">
    <property type="entry name" value="E set domains"/>
    <property type="match status" value="2"/>
</dbReference>
<dbReference type="AlphaFoldDB" id="E0RUP1"/>
<name>E0RUP1_BUTPB</name>
<dbReference type="SUPFAM" id="SSF51445">
    <property type="entry name" value="(Trans)glycosidases"/>
    <property type="match status" value="1"/>
</dbReference>
<dbReference type="InterPro" id="IPR054169">
    <property type="entry name" value="GlgB_N"/>
</dbReference>
<keyword evidence="8 15" id="KW-0808">Transferase</keyword>
<evidence type="ECO:0000256" key="6">
    <source>
        <dbReference type="ARBA" id="ARBA00022600"/>
    </source>
</evidence>
<reference evidence="15 16" key="1">
    <citation type="journal article" date="2010" name="PLoS ONE">
        <title>The glycobiome of the rumen bacterium Butyrivibrio proteoclasticus B316(T) highlights adaptation to a polysaccharide-rich environment.</title>
        <authorList>
            <person name="Kelly W.J."/>
            <person name="Leahy S.C."/>
            <person name="Altermann E."/>
            <person name="Yeoman C.J."/>
            <person name="Dunne J.C."/>
            <person name="Kong Z."/>
            <person name="Pacheco D.M."/>
            <person name="Li D."/>
            <person name="Noel S.J."/>
            <person name="Moon C.D."/>
            <person name="Cookson A.L."/>
            <person name="Attwood G.T."/>
        </authorList>
    </citation>
    <scope>NUCLEOTIDE SEQUENCE [LARGE SCALE GENOMIC DNA]</scope>
    <source>
        <strain evidence="16">ATCC 51982 / DSM 14932 / B316</strain>
    </source>
</reference>
<dbReference type="Pfam" id="PF00128">
    <property type="entry name" value="Alpha-amylase"/>
    <property type="match status" value="1"/>
</dbReference>
<dbReference type="Gene3D" id="3.20.20.80">
    <property type="entry name" value="Glycosidases"/>
    <property type="match status" value="1"/>
</dbReference>
<evidence type="ECO:0000313" key="16">
    <source>
        <dbReference type="Proteomes" id="UP000001299"/>
    </source>
</evidence>
<dbReference type="EMBL" id="CP001810">
    <property type="protein sequence ID" value="ADL34082.1"/>
    <property type="molecule type" value="Genomic_DNA"/>
</dbReference>
<dbReference type="GO" id="GO:0005829">
    <property type="term" value="C:cytosol"/>
    <property type="evidence" value="ECO:0007669"/>
    <property type="project" value="TreeGrafter"/>
</dbReference>
<dbReference type="Proteomes" id="UP000001299">
    <property type="component" value="Chromosome 1"/>
</dbReference>
<dbReference type="KEGG" id="bpb:bpr_I1344"/>
<dbReference type="InterPro" id="IPR013783">
    <property type="entry name" value="Ig-like_fold"/>
</dbReference>
<dbReference type="EC" id="2.4.1.18" evidence="5 11"/>
<dbReference type="SUPFAM" id="SSF51011">
    <property type="entry name" value="Glycosyl hydrolase domain"/>
    <property type="match status" value="1"/>
</dbReference>
<keyword evidence="10" id="KW-0119">Carbohydrate metabolism</keyword>
<dbReference type="STRING" id="515622.bpr_I1344"/>
<feature type="compositionally biased region" description="Basic and acidic residues" evidence="13">
    <location>
        <begin position="801"/>
        <end position="816"/>
    </location>
</feature>
<evidence type="ECO:0000256" key="13">
    <source>
        <dbReference type="SAM" id="MobiDB-lite"/>
    </source>
</evidence>
<dbReference type="Pfam" id="PF02806">
    <property type="entry name" value="Alpha-amylase_C"/>
    <property type="match status" value="1"/>
</dbReference>